<feature type="compositionally biased region" description="Polar residues" evidence="1">
    <location>
        <begin position="25"/>
        <end position="35"/>
    </location>
</feature>
<accession>A0A2R6XFY5</accession>
<keyword evidence="3" id="KW-1185">Reference proteome</keyword>
<evidence type="ECO:0000313" key="2">
    <source>
        <dbReference type="EMBL" id="PTQ45014.1"/>
    </source>
</evidence>
<name>A0A2R6XFY5_MARPO</name>
<feature type="compositionally biased region" description="Basic and acidic residues" evidence="1">
    <location>
        <begin position="173"/>
        <end position="183"/>
    </location>
</feature>
<feature type="compositionally biased region" description="Low complexity" evidence="1">
    <location>
        <begin position="56"/>
        <end position="73"/>
    </location>
</feature>
<proteinExistence type="predicted"/>
<evidence type="ECO:0000256" key="1">
    <source>
        <dbReference type="SAM" id="MobiDB-lite"/>
    </source>
</evidence>
<organism evidence="2 3">
    <name type="scientific">Marchantia polymorpha</name>
    <name type="common">Common liverwort</name>
    <name type="synonym">Marchantia aquatica</name>
    <dbReference type="NCBI Taxonomy" id="3197"/>
    <lineage>
        <taxon>Eukaryota</taxon>
        <taxon>Viridiplantae</taxon>
        <taxon>Streptophyta</taxon>
        <taxon>Embryophyta</taxon>
        <taxon>Marchantiophyta</taxon>
        <taxon>Marchantiopsida</taxon>
        <taxon>Marchantiidae</taxon>
        <taxon>Marchantiales</taxon>
        <taxon>Marchantiaceae</taxon>
        <taxon>Marchantia</taxon>
    </lineage>
</organism>
<feature type="compositionally biased region" description="Polar residues" evidence="1">
    <location>
        <begin position="87"/>
        <end position="97"/>
    </location>
</feature>
<protein>
    <submittedName>
        <fullName evidence="2">Uncharacterized protein</fullName>
    </submittedName>
</protein>
<dbReference type="EMBL" id="KZ772688">
    <property type="protein sequence ID" value="PTQ45014.1"/>
    <property type="molecule type" value="Genomic_DNA"/>
</dbReference>
<feature type="compositionally biased region" description="Basic and acidic residues" evidence="1">
    <location>
        <begin position="235"/>
        <end position="252"/>
    </location>
</feature>
<feature type="compositionally biased region" description="Basic and acidic residues" evidence="1">
    <location>
        <begin position="315"/>
        <end position="324"/>
    </location>
</feature>
<sequence>MMTSNDIPDSGRGFIGAGKSRQRPDSVNSQHSASAYTPPDDDPSPHVLCAGGDQISSRSSSPLTDTPPSSVVPLRARHSAGRAIGQAQPSASASPTLQPLALARVHRRTPAANVHTGTFPSAPPSDPDAKCTQPYGPRRTVSPHPSSRFHSGIPGIQIPEPGPRSSGGIETGKLPKVDRETGSRKLGRNKSPTVWRGGGARHVERGQQRYVSPAAGACVPATKPRPPQIWPIRATRREEERDGTPRRPDEKVAWPLQRSPDPEPAAERTMASEQFDAALALGTAAPPVRAPPAPTDADDERHFGAPAVDSNVQRGAKESMESVAREGPLSEAAPPATAK</sequence>
<dbReference type="Proteomes" id="UP000244005">
    <property type="component" value="Unassembled WGS sequence"/>
</dbReference>
<dbReference type="AlphaFoldDB" id="A0A2R6XFY5"/>
<evidence type="ECO:0000313" key="3">
    <source>
        <dbReference type="Proteomes" id="UP000244005"/>
    </source>
</evidence>
<gene>
    <name evidence="2" type="ORF">MARPO_0016s0075</name>
</gene>
<reference evidence="3" key="1">
    <citation type="journal article" date="2017" name="Cell">
        <title>Insights into land plant evolution garnered from the Marchantia polymorpha genome.</title>
        <authorList>
            <person name="Bowman J.L."/>
            <person name="Kohchi T."/>
            <person name="Yamato K.T."/>
            <person name="Jenkins J."/>
            <person name="Shu S."/>
            <person name="Ishizaki K."/>
            <person name="Yamaoka S."/>
            <person name="Nishihama R."/>
            <person name="Nakamura Y."/>
            <person name="Berger F."/>
            <person name="Adam C."/>
            <person name="Aki S.S."/>
            <person name="Althoff F."/>
            <person name="Araki T."/>
            <person name="Arteaga-Vazquez M.A."/>
            <person name="Balasubrmanian S."/>
            <person name="Barry K."/>
            <person name="Bauer D."/>
            <person name="Boehm C.R."/>
            <person name="Briginshaw L."/>
            <person name="Caballero-Perez J."/>
            <person name="Catarino B."/>
            <person name="Chen F."/>
            <person name="Chiyoda S."/>
            <person name="Chovatia M."/>
            <person name="Davies K.M."/>
            <person name="Delmans M."/>
            <person name="Demura T."/>
            <person name="Dierschke T."/>
            <person name="Dolan L."/>
            <person name="Dorantes-Acosta A.E."/>
            <person name="Eklund D.M."/>
            <person name="Florent S.N."/>
            <person name="Flores-Sandoval E."/>
            <person name="Fujiyama A."/>
            <person name="Fukuzawa H."/>
            <person name="Galik B."/>
            <person name="Grimanelli D."/>
            <person name="Grimwood J."/>
            <person name="Grossniklaus U."/>
            <person name="Hamada T."/>
            <person name="Haseloff J."/>
            <person name="Hetherington A.J."/>
            <person name="Higo A."/>
            <person name="Hirakawa Y."/>
            <person name="Hundley H.N."/>
            <person name="Ikeda Y."/>
            <person name="Inoue K."/>
            <person name="Inoue S.I."/>
            <person name="Ishida S."/>
            <person name="Jia Q."/>
            <person name="Kakita M."/>
            <person name="Kanazawa T."/>
            <person name="Kawai Y."/>
            <person name="Kawashima T."/>
            <person name="Kennedy M."/>
            <person name="Kinose K."/>
            <person name="Kinoshita T."/>
            <person name="Kohara Y."/>
            <person name="Koide E."/>
            <person name="Komatsu K."/>
            <person name="Kopischke S."/>
            <person name="Kubo M."/>
            <person name="Kyozuka J."/>
            <person name="Lagercrantz U."/>
            <person name="Lin S.S."/>
            <person name="Lindquist E."/>
            <person name="Lipzen A.M."/>
            <person name="Lu C.W."/>
            <person name="De Luna E."/>
            <person name="Martienssen R.A."/>
            <person name="Minamino N."/>
            <person name="Mizutani M."/>
            <person name="Mizutani M."/>
            <person name="Mochizuki N."/>
            <person name="Monte I."/>
            <person name="Mosher R."/>
            <person name="Nagasaki H."/>
            <person name="Nakagami H."/>
            <person name="Naramoto S."/>
            <person name="Nishitani K."/>
            <person name="Ohtani M."/>
            <person name="Okamoto T."/>
            <person name="Okumura M."/>
            <person name="Phillips J."/>
            <person name="Pollak B."/>
            <person name="Reinders A."/>
            <person name="Rovekamp M."/>
            <person name="Sano R."/>
            <person name="Sawa S."/>
            <person name="Schmid M.W."/>
            <person name="Shirakawa M."/>
            <person name="Solano R."/>
            <person name="Spunde A."/>
            <person name="Suetsugu N."/>
            <person name="Sugano S."/>
            <person name="Sugiyama A."/>
            <person name="Sun R."/>
            <person name="Suzuki Y."/>
            <person name="Takenaka M."/>
            <person name="Takezawa D."/>
            <person name="Tomogane H."/>
            <person name="Tsuzuki M."/>
            <person name="Ueda T."/>
            <person name="Umeda M."/>
            <person name="Ward J.M."/>
            <person name="Watanabe Y."/>
            <person name="Yazaki K."/>
            <person name="Yokoyama R."/>
            <person name="Yoshitake Y."/>
            <person name="Yotsui I."/>
            <person name="Zachgo S."/>
            <person name="Schmutz J."/>
        </authorList>
    </citation>
    <scope>NUCLEOTIDE SEQUENCE [LARGE SCALE GENOMIC DNA]</scope>
    <source>
        <strain evidence="3">Tak-1</strain>
    </source>
</reference>
<feature type="region of interest" description="Disordered" evidence="1">
    <location>
        <begin position="1"/>
        <end position="339"/>
    </location>
</feature>